<name>A0A420WVM3_9GAMM</name>
<proteinExistence type="predicted"/>
<dbReference type="RefSeq" id="WP_121173235.1">
    <property type="nucleotide sequence ID" value="NZ_RBIN01000006.1"/>
</dbReference>
<feature type="region of interest" description="Disordered" evidence="1">
    <location>
        <begin position="1"/>
        <end position="35"/>
    </location>
</feature>
<organism evidence="2 3">
    <name type="scientific">Kushneria sinocarnis</name>
    <dbReference type="NCBI Taxonomy" id="595502"/>
    <lineage>
        <taxon>Bacteria</taxon>
        <taxon>Pseudomonadati</taxon>
        <taxon>Pseudomonadota</taxon>
        <taxon>Gammaproteobacteria</taxon>
        <taxon>Oceanospirillales</taxon>
        <taxon>Halomonadaceae</taxon>
        <taxon>Kushneria</taxon>
    </lineage>
</organism>
<dbReference type="GO" id="GO:0019068">
    <property type="term" value="P:virion assembly"/>
    <property type="evidence" value="ECO:0007669"/>
    <property type="project" value="InterPro"/>
</dbReference>
<feature type="region of interest" description="Disordered" evidence="1">
    <location>
        <begin position="509"/>
        <end position="537"/>
    </location>
</feature>
<dbReference type="AlphaFoldDB" id="A0A420WVM3"/>
<dbReference type="NCBIfam" id="TIGR01539">
    <property type="entry name" value="portal_lambda"/>
    <property type="match status" value="1"/>
</dbReference>
<dbReference type="EMBL" id="RBIN01000006">
    <property type="protein sequence ID" value="RKR02599.1"/>
    <property type="molecule type" value="Genomic_DNA"/>
</dbReference>
<feature type="region of interest" description="Disordered" evidence="1">
    <location>
        <begin position="457"/>
        <end position="486"/>
    </location>
</feature>
<sequence length="537" mass="60882">MFDFLKRQRRETGQVATQSTESVEPTIGDASGNDPGRMAARISRAQKRSLLAQAQSDRLSSDMPTMPVPTDDFISRNQRSLVARSRHLLLTNDYARGFLRQARQNIVGHQGIGLQAQARDRDGSLDDAANDAIEADWRRWSGREHCDISGRRSLRQLCNRAVEDAAANGEFMFRVVIGRNVNAWGIALQVLDPQRCPVDYSVDRLSGGRFIRHGIEYNRNGRAIHYLFSTLDPSESDYTVGGRHFVKVPASEMLHGFLEDLVGQRRGLPWMVTAVMRMRHLDGFEQSALVNARIGAAKGGFFEWDEGRAPDRDDEADEEPLYLDAEPGSFQELPEGLRFKGWEPQFPNGELAPFSKQMLRGIATGLGVSYNTLANDLEHVSFSSIRQGTLNEREHWKDLQEWLIESLMDPLFDLWLPRALLKGIPLPLRPGATLRPDRLEKYRERVWQPRRWDWVDPDKDSKTAERDMRNKVRSPSQVIRERGGDPRSVWRQYAADRQAMLDAGIPEHIVDAEMGSSHQSRPSQPSQSESEESGNEG</sequence>
<feature type="compositionally biased region" description="Basic and acidic residues" evidence="1">
    <location>
        <begin position="457"/>
        <end position="470"/>
    </location>
</feature>
<accession>A0A420WVM3</accession>
<evidence type="ECO:0000313" key="3">
    <source>
        <dbReference type="Proteomes" id="UP000281975"/>
    </source>
</evidence>
<feature type="region of interest" description="Disordered" evidence="1">
    <location>
        <begin position="50"/>
        <end position="72"/>
    </location>
</feature>
<keyword evidence="3" id="KW-1185">Reference proteome</keyword>
<feature type="compositionally biased region" description="Polar residues" evidence="1">
    <location>
        <begin position="14"/>
        <end position="23"/>
    </location>
</feature>
<protein>
    <submittedName>
        <fullName evidence="2">Lambda family phage portal protein</fullName>
    </submittedName>
</protein>
<reference evidence="2 3" key="1">
    <citation type="submission" date="2018-10" db="EMBL/GenBank/DDBJ databases">
        <title>Genomic Encyclopedia of Type Strains, Phase IV (KMG-IV): sequencing the most valuable type-strain genomes for metagenomic binning, comparative biology and taxonomic classification.</title>
        <authorList>
            <person name="Goeker M."/>
        </authorList>
    </citation>
    <scope>NUCLEOTIDE SEQUENCE [LARGE SCALE GENOMIC DNA]</scope>
    <source>
        <strain evidence="2 3">DSM 23229</strain>
    </source>
</reference>
<gene>
    <name evidence="2" type="ORF">C7446_2317</name>
</gene>
<dbReference type="OrthoDB" id="622132at2"/>
<feature type="compositionally biased region" description="Basic and acidic residues" evidence="1">
    <location>
        <begin position="1"/>
        <end position="12"/>
    </location>
</feature>
<evidence type="ECO:0000256" key="1">
    <source>
        <dbReference type="SAM" id="MobiDB-lite"/>
    </source>
</evidence>
<comment type="caution">
    <text evidence="2">The sequence shown here is derived from an EMBL/GenBank/DDBJ whole genome shotgun (WGS) entry which is preliminary data.</text>
</comment>
<feature type="compositionally biased region" description="Low complexity" evidence="1">
    <location>
        <begin position="516"/>
        <end position="528"/>
    </location>
</feature>
<dbReference type="GO" id="GO:0005198">
    <property type="term" value="F:structural molecule activity"/>
    <property type="evidence" value="ECO:0007669"/>
    <property type="project" value="InterPro"/>
</dbReference>
<dbReference type="Proteomes" id="UP000281975">
    <property type="component" value="Unassembled WGS sequence"/>
</dbReference>
<evidence type="ECO:0000313" key="2">
    <source>
        <dbReference type="EMBL" id="RKR02599.1"/>
    </source>
</evidence>
<dbReference type="Pfam" id="PF05136">
    <property type="entry name" value="Phage_portal_2"/>
    <property type="match status" value="1"/>
</dbReference>
<dbReference type="InterPro" id="IPR006429">
    <property type="entry name" value="Phage_lambda_portal"/>
</dbReference>